<dbReference type="AlphaFoldDB" id="A0A485LHK7"/>
<sequence length="314" mass="34853">MDSHGARCSGATAGARKCAGLPKHAPAQVIPVTDRHLMWTSSNLYGLLENDIYAMGSNQTLVRQSKAFFGRTTPGAIEVYLVPFPLNKLNEVLHDALGPLGTIDLYVIAPPLSLLQAVLDFRASVTSRMLSNASFASHFDSIESLAFHPTPIGSERGILRRQSNVQQRVPDGIPWRVLWMDAWATGFASVVWDDASQFLQICLVCAADEVLECSKQVQLALDTFLHVPLSFEDDMMKREVYDARFAMMQFVANDTYVYVESQLLLDERSGGGWQVLAWMAIYDWALGIREVVSFQCDVQTLNLISSTEVSFHAT</sequence>
<accession>A0A485LHK7</accession>
<organism evidence="2 3">
    <name type="scientific">Aphanomyces stellatus</name>
    <dbReference type="NCBI Taxonomy" id="120398"/>
    <lineage>
        <taxon>Eukaryota</taxon>
        <taxon>Sar</taxon>
        <taxon>Stramenopiles</taxon>
        <taxon>Oomycota</taxon>
        <taxon>Saprolegniomycetes</taxon>
        <taxon>Saprolegniales</taxon>
        <taxon>Verrucalvaceae</taxon>
        <taxon>Aphanomyces</taxon>
    </lineage>
</organism>
<reference evidence="2 3" key="1">
    <citation type="submission" date="2019-03" db="EMBL/GenBank/DDBJ databases">
        <authorList>
            <person name="Gaulin E."/>
            <person name="Dumas B."/>
        </authorList>
    </citation>
    <scope>NUCLEOTIDE SEQUENCE [LARGE SCALE GENOMIC DNA]</scope>
    <source>
        <strain evidence="2">CBS 568.67</strain>
    </source>
</reference>
<dbReference type="EMBL" id="CAADRA010007004">
    <property type="protein sequence ID" value="VFT98149.1"/>
    <property type="molecule type" value="Genomic_DNA"/>
</dbReference>
<evidence type="ECO:0000313" key="2">
    <source>
        <dbReference type="EMBL" id="VFT98149.1"/>
    </source>
</evidence>
<dbReference type="EMBL" id="VJMH01006978">
    <property type="protein sequence ID" value="KAF0686731.1"/>
    <property type="molecule type" value="Genomic_DNA"/>
</dbReference>
<dbReference type="Proteomes" id="UP000332933">
    <property type="component" value="Unassembled WGS sequence"/>
</dbReference>
<name>A0A485LHK7_9STRA</name>
<reference evidence="1" key="2">
    <citation type="submission" date="2019-06" db="EMBL/GenBank/DDBJ databases">
        <title>Genomics analysis of Aphanomyces spp. identifies a new class of oomycete effector associated with host adaptation.</title>
        <authorList>
            <person name="Gaulin E."/>
        </authorList>
    </citation>
    <scope>NUCLEOTIDE SEQUENCE</scope>
    <source>
        <strain evidence="1">CBS 578.67</strain>
    </source>
</reference>
<gene>
    <name evidence="2" type="primary">Aste57867_21479</name>
    <name evidence="1" type="ORF">As57867_021410</name>
    <name evidence="2" type="ORF">ASTE57867_21479</name>
</gene>
<proteinExistence type="predicted"/>
<evidence type="ECO:0000313" key="3">
    <source>
        <dbReference type="Proteomes" id="UP000332933"/>
    </source>
</evidence>
<protein>
    <submittedName>
        <fullName evidence="2">Aste57867_21479 protein</fullName>
    </submittedName>
</protein>
<keyword evidence="3" id="KW-1185">Reference proteome</keyword>
<evidence type="ECO:0000313" key="1">
    <source>
        <dbReference type="EMBL" id="KAF0686731.1"/>
    </source>
</evidence>